<name>A0ABV9JL48_9GAMM</name>
<comment type="caution">
    <text evidence="4">The sequence shown here is derived from an EMBL/GenBank/DDBJ whole genome shotgun (WGS) entry which is preliminary data.</text>
</comment>
<gene>
    <name evidence="4" type="ORF">ACFO3I_08170</name>
</gene>
<accession>A0ABV9JL48</accession>
<evidence type="ECO:0000259" key="3">
    <source>
        <dbReference type="Pfam" id="PF01035"/>
    </source>
</evidence>
<dbReference type="Gene3D" id="1.10.10.10">
    <property type="entry name" value="Winged helix-like DNA-binding domain superfamily/Winged helix DNA-binding domain"/>
    <property type="match status" value="1"/>
</dbReference>
<evidence type="ECO:0000313" key="4">
    <source>
        <dbReference type="EMBL" id="MFC4654986.1"/>
    </source>
</evidence>
<protein>
    <submittedName>
        <fullName evidence="4">MGMT family protein</fullName>
    </submittedName>
</protein>
<dbReference type="RefSeq" id="WP_377333209.1">
    <property type="nucleotide sequence ID" value="NZ_JBHSGB010000006.1"/>
</dbReference>
<reference evidence="5" key="1">
    <citation type="journal article" date="2019" name="Int. J. Syst. Evol. Microbiol.">
        <title>The Global Catalogue of Microorganisms (GCM) 10K type strain sequencing project: providing services to taxonomists for standard genome sequencing and annotation.</title>
        <authorList>
            <consortium name="The Broad Institute Genomics Platform"/>
            <consortium name="The Broad Institute Genome Sequencing Center for Infectious Disease"/>
            <person name="Wu L."/>
            <person name="Ma J."/>
        </authorList>
    </citation>
    <scope>NUCLEOTIDE SEQUENCE [LARGE SCALE GENOMIC DNA]</scope>
    <source>
        <strain evidence="5">DT28</strain>
    </source>
</reference>
<sequence>MQKPSEQKSLGKNGAECSISRSDSLKPSPMNEKQQRIWQTVLQIPSGKIASYGQIADLAGLPGRARLVGKVLGLAPEAMQLPWYRVMRSGGQLAFAAGTPNALAQQQLLLAEGVVVRHGRVAKEFWWQPDLAELLFKLQY</sequence>
<dbReference type="InterPro" id="IPR014048">
    <property type="entry name" value="MethylDNA_cys_MeTrfase_DNA-bd"/>
</dbReference>
<feature type="domain" description="Methylated-DNA-[protein]-cysteine S-methyltransferase DNA binding" evidence="3">
    <location>
        <begin position="34"/>
        <end position="114"/>
    </location>
</feature>
<evidence type="ECO:0000256" key="1">
    <source>
        <dbReference type="ARBA" id="ARBA00022763"/>
    </source>
</evidence>
<feature type="region of interest" description="Disordered" evidence="2">
    <location>
        <begin position="1"/>
        <end position="34"/>
    </location>
</feature>
<keyword evidence="5" id="KW-1185">Reference proteome</keyword>
<dbReference type="SUPFAM" id="SSF46767">
    <property type="entry name" value="Methylated DNA-protein cysteine methyltransferase, C-terminal domain"/>
    <property type="match status" value="1"/>
</dbReference>
<dbReference type="Proteomes" id="UP001595962">
    <property type="component" value="Unassembled WGS sequence"/>
</dbReference>
<keyword evidence="1" id="KW-0227">DNA damage</keyword>
<dbReference type="EMBL" id="JBHSGB010000006">
    <property type="protein sequence ID" value="MFC4654986.1"/>
    <property type="molecule type" value="Genomic_DNA"/>
</dbReference>
<evidence type="ECO:0000256" key="2">
    <source>
        <dbReference type="SAM" id="MobiDB-lite"/>
    </source>
</evidence>
<dbReference type="InterPro" id="IPR052520">
    <property type="entry name" value="ATL_DNA_repair"/>
</dbReference>
<proteinExistence type="predicted"/>
<dbReference type="CDD" id="cd06445">
    <property type="entry name" value="ATase"/>
    <property type="match status" value="1"/>
</dbReference>
<dbReference type="PANTHER" id="PTHR42942:SF1">
    <property type="entry name" value="ALKYLTRANSFERASE-LIKE PROTEIN 1"/>
    <property type="match status" value="1"/>
</dbReference>
<organism evidence="4 5">
    <name type="scientific">Rheinheimera marina</name>
    <dbReference type="NCBI Taxonomy" id="1774958"/>
    <lineage>
        <taxon>Bacteria</taxon>
        <taxon>Pseudomonadati</taxon>
        <taxon>Pseudomonadota</taxon>
        <taxon>Gammaproteobacteria</taxon>
        <taxon>Chromatiales</taxon>
        <taxon>Chromatiaceae</taxon>
        <taxon>Rheinheimera</taxon>
    </lineage>
</organism>
<dbReference type="InterPro" id="IPR036388">
    <property type="entry name" value="WH-like_DNA-bd_sf"/>
</dbReference>
<evidence type="ECO:0000313" key="5">
    <source>
        <dbReference type="Proteomes" id="UP001595962"/>
    </source>
</evidence>
<dbReference type="PANTHER" id="PTHR42942">
    <property type="entry name" value="6-O-METHYLGUANINE DNA METHYLTRANSFERASE"/>
    <property type="match status" value="1"/>
</dbReference>
<dbReference type="Pfam" id="PF01035">
    <property type="entry name" value="DNA_binding_1"/>
    <property type="match status" value="1"/>
</dbReference>
<dbReference type="InterPro" id="IPR036217">
    <property type="entry name" value="MethylDNA_cys_MeTrfase_DNAb"/>
</dbReference>